<dbReference type="CDD" id="cd20074">
    <property type="entry name" value="XPF_nuclease_Mus81"/>
    <property type="match status" value="1"/>
</dbReference>
<comment type="similarity">
    <text evidence="3 15">Belongs to the XPF family.</text>
</comment>
<dbReference type="Gene3D" id="3.40.50.10130">
    <property type="match status" value="1"/>
</dbReference>
<dbReference type="Pfam" id="PF14716">
    <property type="entry name" value="HHH_8"/>
    <property type="match status" value="1"/>
</dbReference>
<keyword evidence="11 15" id="KW-0233">DNA recombination</keyword>
<evidence type="ECO:0000256" key="13">
    <source>
        <dbReference type="ARBA" id="ARBA00023242"/>
    </source>
</evidence>
<dbReference type="InterPro" id="IPR047416">
    <property type="entry name" value="XPF_nuclease_Mus81"/>
</dbReference>
<comment type="subunit">
    <text evidence="15">Interacts with EME1.</text>
</comment>
<dbReference type="GO" id="GO:0003677">
    <property type="term" value="F:DNA binding"/>
    <property type="evidence" value="ECO:0007669"/>
    <property type="project" value="UniProtKB-UniRule"/>
</dbReference>
<feature type="region of interest" description="Disordered" evidence="16">
    <location>
        <begin position="281"/>
        <end position="313"/>
    </location>
</feature>
<evidence type="ECO:0000256" key="16">
    <source>
        <dbReference type="SAM" id="MobiDB-lite"/>
    </source>
</evidence>
<evidence type="ECO:0000256" key="4">
    <source>
        <dbReference type="ARBA" id="ARBA00017114"/>
    </source>
</evidence>
<name>A0A1Q3AEC5_ZYGRO</name>
<evidence type="ECO:0000256" key="5">
    <source>
        <dbReference type="ARBA" id="ARBA00022722"/>
    </source>
</evidence>
<dbReference type="PANTHER" id="PTHR13451:SF0">
    <property type="entry name" value="CROSSOVER JUNCTION ENDONUCLEASE MUS81"/>
    <property type="match status" value="1"/>
</dbReference>
<evidence type="ECO:0000256" key="8">
    <source>
        <dbReference type="ARBA" id="ARBA00022763"/>
    </source>
</evidence>
<feature type="domain" description="ERCC4" evidence="17">
    <location>
        <begin position="342"/>
        <end position="439"/>
    </location>
</feature>
<dbReference type="OrthoDB" id="5963188at2759"/>
<dbReference type="GO" id="GO:0005634">
    <property type="term" value="C:nucleus"/>
    <property type="evidence" value="ECO:0007669"/>
    <property type="project" value="UniProtKB-SubCell"/>
</dbReference>
<dbReference type="GO" id="GO:0048257">
    <property type="term" value="F:3'-flap endonuclease activity"/>
    <property type="evidence" value="ECO:0007669"/>
    <property type="project" value="TreeGrafter"/>
</dbReference>
<protein>
    <recommendedName>
        <fullName evidence="4 15">Crossover junction endonuclease MUS81</fullName>
        <ecNumber evidence="15">3.1.22.-</ecNumber>
    </recommendedName>
</protein>
<evidence type="ECO:0000256" key="14">
    <source>
        <dbReference type="ARBA" id="ARBA00023254"/>
    </source>
</evidence>
<evidence type="ECO:0000313" key="19">
    <source>
        <dbReference type="Proteomes" id="UP000187013"/>
    </source>
</evidence>
<evidence type="ECO:0000256" key="1">
    <source>
        <dbReference type="ARBA" id="ARBA00001946"/>
    </source>
</evidence>
<keyword evidence="13 15" id="KW-0539">Nucleus</keyword>
<dbReference type="Gene3D" id="1.10.10.10">
    <property type="entry name" value="Winged helix-like DNA-binding domain superfamily/Winged helix DNA-binding domain"/>
    <property type="match status" value="1"/>
</dbReference>
<dbReference type="EC" id="3.1.22.-" evidence="15"/>
<dbReference type="InterPro" id="IPR027421">
    <property type="entry name" value="DNA_pol_lamdba_lyase_dom_sf"/>
</dbReference>
<dbReference type="InterPro" id="IPR033309">
    <property type="entry name" value="Mus81"/>
</dbReference>
<keyword evidence="9 15" id="KW-0378">Hydrolase</keyword>
<keyword evidence="7 15" id="KW-0255">Endonuclease</keyword>
<feature type="compositionally biased region" description="Polar residues" evidence="16">
    <location>
        <begin position="89"/>
        <end position="109"/>
    </location>
</feature>
<comment type="caution">
    <text evidence="18">The sequence shown here is derived from an EMBL/GenBank/DDBJ whole genome shotgun (WGS) entry which is preliminary data.</text>
</comment>
<keyword evidence="8 15" id="KW-0227">DNA damage</keyword>
<evidence type="ECO:0000259" key="17">
    <source>
        <dbReference type="SMART" id="SM00891"/>
    </source>
</evidence>
<dbReference type="GO" id="GO:0006308">
    <property type="term" value="P:DNA catabolic process"/>
    <property type="evidence" value="ECO:0007669"/>
    <property type="project" value="UniProtKB-UniRule"/>
</dbReference>
<dbReference type="Pfam" id="PF02732">
    <property type="entry name" value="ERCC4"/>
    <property type="match status" value="1"/>
</dbReference>
<evidence type="ECO:0000256" key="3">
    <source>
        <dbReference type="ARBA" id="ARBA00010015"/>
    </source>
</evidence>
<dbReference type="CDD" id="cd21036">
    <property type="entry name" value="WH_MUS81"/>
    <property type="match status" value="1"/>
</dbReference>
<comment type="cofactor">
    <cofactor evidence="1 15">
        <name>Mg(2+)</name>
        <dbReference type="ChEBI" id="CHEBI:18420"/>
    </cofactor>
</comment>
<keyword evidence="10 15" id="KW-0460">Magnesium</keyword>
<dbReference type="AlphaFoldDB" id="A0A1Q3AEC5"/>
<keyword evidence="14" id="KW-0469">Meiosis</keyword>
<comment type="subcellular location">
    <subcellularLocation>
        <location evidence="2 15">Nucleus</location>
    </subcellularLocation>
</comment>
<evidence type="ECO:0000313" key="18">
    <source>
        <dbReference type="EMBL" id="GAV53975.1"/>
    </source>
</evidence>
<dbReference type="InterPro" id="IPR047417">
    <property type="entry name" value="WHD_MUS81"/>
</dbReference>
<dbReference type="GO" id="GO:0000727">
    <property type="term" value="P:double-strand break repair via break-induced replication"/>
    <property type="evidence" value="ECO:0007669"/>
    <property type="project" value="UniProtKB-UniRule"/>
</dbReference>
<dbReference type="GO" id="GO:0000712">
    <property type="term" value="P:resolution of meiotic recombination intermediates"/>
    <property type="evidence" value="ECO:0007669"/>
    <property type="project" value="TreeGrafter"/>
</dbReference>
<evidence type="ECO:0000256" key="7">
    <source>
        <dbReference type="ARBA" id="ARBA00022759"/>
    </source>
</evidence>
<dbReference type="Pfam" id="PF21136">
    <property type="entry name" value="WHD_MUS81"/>
    <property type="match status" value="1"/>
</dbReference>
<dbReference type="InterPro" id="IPR006166">
    <property type="entry name" value="ERCC4_domain"/>
</dbReference>
<evidence type="ECO:0000256" key="15">
    <source>
        <dbReference type="RuleBase" id="RU369042"/>
    </source>
</evidence>
<dbReference type="FunFam" id="3.40.50.10130:FF:000011">
    <property type="entry name" value="Crossover junction endonuclease MUS81"/>
    <property type="match status" value="1"/>
</dbReference>
<evidence type="ECO:0000256" key="2">
    <source>
        <dbReference type="ARBA" id="ARBA00004123"/>
    </source>
</evidence>
<dbReference type="EMBL" id="BDGX01000037">
    <property type="protein sequence ID" value="GAV53975.1"/>
    <property type="molecule type" value="Genomic_DNA"/>
</dbReference>
<dbReference type="InterPro" id="IPR042530">
    <property type="entry name" value="EME1/EME2_C"/>
</dbReference>
<dbReference type="InterPro" id="IPR011335">
    <property type="entry name" value="Restrct_endonuc-II-like"/>
</dbReference>
<organism evidence="18 19">
    <name type="scientific">Zygosaccharomyces rouxii</name>
    <dbReference type="NCBI Taxonomy" id="4956"/>
    <lineage>
        <taxon>Eukaryota</taxon>
        <taxon>Fungi</taxon>
        <taxon>Dikarya</taxon>
        <taxon>Ascomycota</taxon>
        <taxon>Saccharomycotina</taxon>
        <taxon>Saccharomycetes</taxon>
        <taxon>Saccharomycetales</taxon>
        <taxon>Saccharomycetaceae</taxon>
        <taxon>Zygosaccharomyces</taxon>
    </lineage>
</organism>
<evidence type="ECO:0000256" key="6">
    <source>
        <dbReference type="ARBA" id="ARBA00022723"/>
    </source>
</evidence>
<evidence type="ECO:0000256" key="11">
    <source>
        <dbReference type="ARBA" id="ARBA00023172"/>
    </source>
</evidence>
<dbReference type="InterPro" id="IPR010996">
    <property type="entry name" value="HHH_MUS81"/>
</dbReference>
<evidence type="ECO:0000256" key="10">
    <source>
        <dbReference type="ARBA" id="ARBA00022842"/>
    </source>
</evidence>
<dbReference type="GO" id="GO:0046872">
    <property type="term" value="F:metal ion binding"/>
    <property type="evidence" value="ECO:0007669"/>
    <property type="project" value="UniProtKB-UniRule"/>
</dbReference>
<evidence type="ECO:0000256" key="12">
    <source>
        <dbReference type="ARBA" id="ARBA00023204"/>
    </source>
</evidence>
<sequence length="623" mass="71174">MSLPSNLKDLYAEWLQEFISALNPKQEQLTLTYEKARRNLLDIDETIYYPKDLKKVKGIGDTIMRRLEKRLKDYCDEIGVEMPQAVASTANRGTKRGTTTLRSNNTDVNGSEPPTKKLRKYIPRKRSGGYGILLALLEANAIIPKGISKDDTINLAQKYCDHSLNPNFATREFKGAWASITALKKHEFVFEEGRPKRYSLTEEGANMAKILKSTDGIQFPRELDNSQNVAHNGEKDATVDENEFTADYSELLGVEAPFNDELSFDQENSLLNVTFQDSQSTPRISRTARSFAGAENSSPISSQHRSRSVLAGENPISETRALKRRFGGTSYELWTKGSYEILPVIDHREVKSQSNRDFFAKAFMRRGMKSEVRQLALGDIIWIAKNKDNGAEAVLNTIIERKRLDDLALSIRDNRFMEQKSRLEKTGCKNKYYLIEETMSDVVEGMTEALKTSIWLILVYYRFSIIRTTNSDATVERLHSLHTVLEEEYSKRDLLVINPHNLQNQDDYRYELEKFRREFEKTKTIECCHNFQCFQEILGKGELSTIGELTIHILMFIKGISIEKAVAIQSVFPTLKHILTAYAECHSPEEAKLLMFNKFGNAPGVKKISKNLSEKIADVFYKK</sequence>
<dbReference type="SMART" id="SM00891">
    <property type="entry name" value="ERCC4"/>
    <property type="match status" value="1"/>
</dbReference>
<dbReference type="InterPro" id="IPR036388">
    <property type="entry name" value="WH-like_DNA-bd_sf"/>
</dbReference>
<dbReference type="FunFam" id="1.10.10.10:FF:000307">
    <property type="entry name" value="Crossover junction endonuclease MUS81"/>
    <property type="match status" value="1"/>
</dbReference>
<evidence type="ECO:0000256" key="9">
    <source>
        <dbReference type="ARBA" id="ARBA00022801"/>
    </source>
</evidence>
<reference evidence="18 19" key="1">
    <citation type="submission" date="2016-08" db="EMBL/GenBank/DDBJ databases">
        <title>Draft genome sequence of allopolyploid Zygosaccharomyces rouxii.</title>
        <authorList>
            <person name="Watanabe J."/>
            <person name="Uehara K."/>
            <person name="Mogi Y."/>
            <person name="Tsukioka Y."/>
        </authorList>
    </citation>
    <scope>NUCLEOTIDE SEQUENCE [LARGE SCALE GENOMIC DNA]</scope>
    <source>
        <strain evidence="18 19">NBRC 110957</strain>
    </source>
</reference>
<dbReference type="SUPFAM" id="SSF47802">
    <property type="entry name" value="DNA polymerase beta, N-terminal domain-like"/>
    <property type="match status" value="1"/>
</dbReference>
<comment type="function">
    <text evidence="15">Interacts with EME1 to form a DNA structure-specific endonuclease with substrate preference for branched DNA structures with a 5'-end at the branch nick. Typical substrates include 3'-flap structures, D-loops, replication forks and nicked Holliday junctions. May be required in mitosis for the processing of stalled or collapsed replication fork intermediates. May be required in meiosis for the repair of meiosis-specific double strand breaks subsequent to single-end invasion (SEI).</text>
</comment>
<dbReference type="Gene3D" id="1.10.150.670">
    <property type="entry name" value="Crossover junction endonuclease EME1, DNA-binding domain"/>
    <property type="match status" value="1"/>
</dbReference>
<keyword evidence="6 15" id="KW-0479">Metal-binding</keyword>
<accession>A0A1Q3AEC5</accession>
<dbReference type="GO" id="GO:0031573">
    <property type="term" value="P:mitotic intra-S DNA damage checkpoint signaling"/>
    <property type="evidence" value="ECO:0007669"/>
    <property type="project" value="TreeGrafter"/>
</dbReference>
<dbReference type="GO" id="GO:0048476">
    <property type="term" value="C:Holliday junction resolvase complex"/>
    <property type="evidence" value="ECO:0007669"/>
    <property type="project" value="UniProtKB-UniRule"/>
</dbReference>
<dbReference type="Proteomes" id="UP000187013">
    <property type="component" value="Unassembled WGS sequence"/>
</dbReference>
<proteinExistence type="inferred from homology"/>
<dbReference type="SUPFAM" id="SSF52980">
    <property type="entry name" value="Restriction endonuclease-like"/>
    <property type="match status" value="1"/>
</dbReference>
<keyword evidence="12 15" id="KW-0234">DNA repair</keyword>
<feature type="region of interest" description="Disordered" evidence="16">
    <location>
        <begin position="89"/>
        <end position="115"/>
    </location>
</feature>
<gene>
    <name evidence="18" type="ORF">ZYGR_0AK04770</name>
</gene>
<dbReference type="GO" id="GO:0008821">
    <property type="term" value="F:crossover junction DNA endonuclease activity"/>
    <property type="evidence" value="ECO:0007669"/>
    <property type="project" value="UniProtKB-UniRule"/>
</dbReference>
<dbReference type="PANTHER" id="PTHR13451">
    <property type="entry name" value="CLASS II CROSSOVER JUNCTION ENDONUCLEASE MUS81"/>
    <property type="match status" value="1"/>
</dbReference>
<keyword evidence="5 15" id="KW-0540">Nuclease</keyword>
<dbReference type="Gene3D" id="1.10.150.110">
    <property type="entry name" value="DNA polymerase beta, N-terminal domain-like"/>
    <property type="match status" value="1"/>
</dbReference>